<dbReference type="SUPFAM" id="SSF54285">
    <property type="entry name" value="MoaD/ThiS"/>
    <property type="match status" value="1"/>
</dbReference>
<keyword evidence="2" id="KW-1185">Reference proteome</keyword>
<name>A0A1H8DFA5_9BACL</name>
<evidence type="ECO:0000313" key="1">
    <source>
        <dbReference type="EMBL" id="SEN05785.1"/>
    </source>
</evidence>
<organism evidence="1 2">
    <name type="scientific">Lihuaxuella thermophila</name>
    <dbReference type="NCBI Taxonomy" id="1173111"/>
    <lineage>
        <taxon>Bacteria</taxon>
        <taxon>Bacillati</taxon>
        <taxon>Bacillota</taxon>
        <taxon>Bacilli</taxon>
        <taxon>Bacillales</taxon>
        <taxon>Thermoactinomycetaceae</taxon>
        <taxon>Lihuaxuella</taxon>
    </lineage>
</organism>
<sequence length="67" mass="7361">MRIQLNGQGYEVADGIQTIAHLLEHLNLGQRVVVVEHNRKVLQKEDHPQAVLADGDVVEIVHFVGGG</sequence>
<protein>
    <submittedName>
        <fullName evidence="1">Sulfur carrier protein</fullName>
    </submittedName>
</protein>
<dbReference type="EMBL" id="FOCQ01000005">
    <property type="protein sequence ID" value="SEN05785.1"/>
    <property type="molecule type" value="Genomic_DNA"/>
</dbReference>
<evidence type="ECO:0000313" key="2">
    <source>
        <dbReference type="Proteomes" id="UP000199695"/>
    </source>
</evidence>
<dbReference type="Proteomes" id="UP000199695">
    <property type="component" value="Unassembled WGS sequence"/>
</dbReference>
<dbReference type="InterPro" id="IPR016155">
    <property type="entry name" value="Mopterin_synth/thiamin_S_b"/>
</dbReference>
<dbReference type="PANTHER" id="PTHR34472">
    <property type="entry name" value="SULFUR CARRIER PROTEIN THIS"/>
    <property type="match status" value="1"/>
</dbReference>
<dbReference type="InterPro" id="IPR012675">
    <property type="entry name" value="Beta-grasp_dom_sf"/>
</dbReference>
<gene>
    <name evidence="1" type="ORF">SAMN05444955_105145</name>
</gene>
<dbReference type="Pfam" id="PF02597">
    <property type="entry name" value="ThiS"/>
    <property type="match status" value="1"/>
</dbReference>
<dbReference type="Gene3D" id="3.10.20.30">
    <property type="match status" value="1"/>
</dbReference>
<dbReference type="STRING" id="1173111.SAMN05444955_105145"/>
<dbReference type="InterPro" id="IPR010035">
    <property type="entry name" value="Thi_S"/>
</dbReference>
<proteinExistence type="predicted"/>
<dbReference type="InterPro" id="IPR003749">
    <property type="entry name" value="ThiS/MoaD-like"/>
</dbReference>
<dbReference type="AlphaFoldDB" id="A0A1H8DFA5"/>
<accession>A0A1H8DFA5</accession>
<dbReference type="CDD" id="cd00565">
    <property type="entry name" value="Ubl_ThiS"/>
    <property type="match status" value="1"/>
</dbReference>
<reference evidence="1 2" key="1">
    <citation type="submission" date="2016-10" db="EMBL/GenBank/DDBJ databases">
        <authorList>
            <person name="de Groot N.N."/>
        </authorList>
    </citation>
    <scope>NUCLEOTIDE SEQUENCE [LARGE SCALE GENOMIC DNA]</scope>
    <source>
        <strain evidence="1 2">DSM 46701</strain>
    </source>
</reference>
<dbReference type="PANTHER" id="PTHR34472:SF1">
    <property type="entry name" value="SULFUR CARRIER PROTEIN THIS"/>
    <property type="match status" value="1"/>
</dbReference>
<dbReference type="RefSeq" id="WP_089966757.1">
    <property type="nucleotide sequence ID" value="NZ_FOCQ01000005.1"/>
</dbReference>
<dbReference type="NCBIfam" id="TIGR01683">
    <property type="entry name" value="thiS"/>
    <property type="match status" value="1"/>
</dbReference>